<dbReference type="AlphaFoldDB" id="A0A0V0RVM4"/>
<reference evidence="1 2" key="1">
    <citation type="submission" date="2015-01" db="EMBL/GenBank/DDBJ databases">
        <title>Evolution of Trichinella species and genotypes.</title>
        <authorList>
            <person name="Korhonen P.K."/>
            <person name="Edoardo P."/>
            <person name="Giuseppe L.R."/>
            <person name="Gasser R.B."/>
        </authorList>
    </citation>
    <scope>NUCLEOTIDE SEQUENCE [LARGE SCALE GENOMIC DNA]</scope>
    <source>
        <strain evidence="1">ISS37</strain>
    </source>
</reference>
<dbReference type="GO" id="GO:0033617">
    <property type="term" value="P:mitochondrial respiratory chain complex IV assembly"/>
    <property type="evidence" value="ECO:0007669"/>
    <property type="project" value="InterPro"/>
</dbReference>
<proteinExistence type="predicted"/>
<accession>A0A0V0RVM4</accession>
<dbReference type="GO" id="GO:0005739">
    <property type="term" value="C:mitochondrion"/>
    <property type="evidence" value="ECO:0007669"/>
    <property type="project" value="InterPro"/>
</dbReference>
<dbReference type="EMBL" id="JYDL01000071">
    <property type="protein sequence ID" value="KRX18530.1"/>
    <property type="molecule type" value="Genomic_DNA"/>
</dbReference>
<sequence length="114" mass="13456">MTPLISSWQSYVVLSFHILMGTWHLEVFRFSCYVAFPILVYFVAGNPDYFGPVSSSVIFSWGTKLGFGRPEEVVDSNEDFRNWVRDFRKSRSEQQRIEWELKRKELHNLENGSE</sequence>
<dbReference type="InterPro" id="IPR018625">
    <property type="entry name" value="Pet100"/>
</dbReference>
<dbReference type="Proteomes" id="UP000054630">
    <property type="component" value="Unassembled WGS sequence"/>
</dbReference>
<evidence type="ECO:0000313" key="1">
    <source>
        <dbReference type="EMBL" id="KRX18530.1"/>
    </source>
</evidence>
<keyword evidence="2" id="KW-1185">Reference proteome</keyword>
<evidence type="ECO:0000313" key="2">
    <source>
        <dbReference type="Proteomes" id="UP000054630"/>
    </source>
</evidence>
<organism evidence="1 2">
    <name type="scientific">Trichinella nelsoni</name>
    <dbReference type="NCBI Taxonomy" id="6336"/>
    <lineage>
        <taxon>Eukaryota</taxon>
        <taxon>Metazoa</taxon>
        <taxon>Ecdysozoa</taxon>
        <taxon>Nematoda</taxon>
        <taxon>Enoplea</taxon>
        <taxon>Dorylaimia</taxon>
        <taxon>Trichinellida</taxon>
        <taxon>Trichinellidae</taxon>
        <taxon>Trichinella</taxon>
    </lineage>
</organism>
<dbReference type="OrthoDB" id="18175at2759"/>
<comment type="caution">
    <text evidence="1">The sequence shown here is derived from an EMBL/GenBank/DDBJ whole genome shotgun (WGS) entry which is preliminary data.</text>
</comment>
<gene>
    <name evidence="1" type="ORF">T07_1272</name>
</gene>
<name>A0A0V0RVM4_9BILA</name>
<dbReference type="Pfam" id="PF09803">
    <property type="entry name" value="Pet100"/>
    <property type="match status" value="1"/>
</dbReference>
<protein>
    <submittedName>
        <fullName evidence="1">Uncharacterized protein</fullName>
    </submittedName>
</protein>